<keyword evidence="4 5" id="KW-0472">Membrane</keyword>
<evidence type="ECO:0000256" key="4">
    <source>
        <dbReference type="ARBA" id="ARBA00023136"/>
    </source>
</evidence>
<dbReference type="CDD" id="cd16914">
    <property type="entry name" value="EcfT"/>
    <property type="match status" value="1"/>
</dbReference>
<comment type="subcellular location">
    <subcellularLocation>
        <location evidence="1">Membrane</location>
        <topology evidence="1">Multi-pass membrane protein</topology>
    </subcellularLocation>
</comment>
<feature type="transmembrane region" description="Helical" evidence="5">
    <location>
        <begin position="20"/>
        <end position="46"/>
    </location>
</feature>
<protein>
    <submittedName>
        <fullName evidence="6">Cobalt transport protein</fullName>
    </submittedName>
</protein>
<name>A0A0Q0YI49_9CORY</name>
<keyword evidence="3 5" id="KW-1133">Transmembrane helix</keyword>
<reference evidence="6 7" key="1">
    <citation type="submission" date="2015-10" db="EMBL/GenBank/DDBJ databases">
        <title>Corynebacteirum lowii and Corynebacterium oculi species nova, derived from human clinical disease and and emended description of Corynebacterium mastiditis.</title>
        <authorList>
            <person name="Bernard K."/>
            <person name="Pacheco A.L."/>
            <person name="Mcdougall C."/>
            <person name="Burtx T."/>
            <person name="Weibe D."/>
            <person name="Tyler S."/>
            <person name="Olson A.B."/>
            <person name="Cnockaert M."/>
            <person name="Eguchi H."/>
            <person name="Kuwahara T."/>
            <person name="Nakayama-Imaohji H."/>
            <person name="Boudewijins M."/>
            <person name="Van Hoecke F."/>
            <person name="Bernier A.-M."/>
            <person name="Vandamme P."/>
        </authorList>
    </citation>
    <scope>NUCLEOTIDE SEQUENCE [LARGE SCALE GENOMIC DNA]</scope>
    <source>
        <strain evidence="6 7">NML 130206</strain>
    </source>
</reference>
<proteinExistence type="predicted"/>
<dbReference type="PATRIC" id="fig|1544413.3.peg.1253"/>
<sequence>MSEATPAGKSPHPFTSLSLAASAWILVVGLNSPWVSGCVVALAWALSAARHPAWRVPAWSLGLSAPVAASMLIIHAPHGHNSIAPLLTSDGLVVAAVLSLRFLALVTAVVAAVASFRVADLAKALQGAGVVASLGYVVGATLQLAPEVRVVARKIRQANDLAGRSTKGLAVIPRVVLPLITQVVSGAVRRADTLETIGVGLPGARTVLRPVPDSTGQRLVRWLIPLLCVMIVIAKVAL</sequence>
<dbReference type="Pfam" id="PF02361">
    <property type="entry name" value="CbiQ"/>
    <property type="match status" value="1"/>
</dbReference>
<dbReference type="GO" id="GO:0005886">
    <property type="term" value="C:plasma membrane"/>
    <property type="evidence" value="ECO:0007669"/>
    <property type="project" value="UniProtKB-ARBA"/>
</dbReference>
<organism evidence="6 7">
    <name type="scientific">Corynebacterium lowii</name>
    <dbReference type="NCBI Taxonomy" id="1544413"/>
    <lineage>
        <taxon>Bacteria</taxon>
        <taxon>Bacillati</taxon>
        <taxon>Actinomycetota</taxon>
        <taxon>Actinomycetes</taxon>
        <taxon>Mycobacteriales</taxon>
        <taxon>Corynebacteriaceae</taxon>
        <taxon>Corynebacterium</taxon>
    </lineage>
</organism>
<dbReference type="AlphaFoldDB" id="A0A0Q0YI49"/>
<dbReference type="InterPro" id="IPR003339">
    <property type="entry name" value="ABC/ECF_trnsptr_transmembrane"/>
</dbReference>
<keyword evidence="7" id="KW-1185">Reference proteome</keyword>
<dbReference type="STRING" id="1544413.Clow_01244"/>
<feature type="transmembrane region" description="Helical" evidence="5">
    <location>
        <begin position="92"/>
        <end position="116"/>
    </location>
</feature>
<keyword evidence="2 5" id="KW-0812">Transmembrane</keyword>
<dbReference type="OrthoDB" id="4409240at2"/>
<evidence type="ECO:0000256" key="5">
    <source>
        <dbReference type="SAM" id="Phobius"/>
    </source>
</evidence>
<evidence type="ECO:0000256" key="2">
    <source>
        <dbReference type="ARBA" id="ARBA00022692"/>
    </source>
</evidence>
<comment type="caution">
    <text evidence="6">The sequence shown here is derived from an EMBL/GenBank/DDBJ whole genome shotgun (WGS) entry which is preliminary data.</text>
</comment>
<evidence type="ECO:0000313" key="7">
    <source>
        <dbReference type="Proteomes" id="UP000050488"/>
    </source>
</evidence>
<dbReference type="Proteomes" id="UP000050488">
    <property type="component" value="Unassembled WGS sequence"/>
</dbReference>
<dbReference type="RefSeq" id="WP_069724583.1">
    <property type="nucleotide sequence ID" value="NZ_JAUSQY010000001.1"/>
</dbReference>
<evidence type="ECO:0000256" key="1">
    <source>
        <dbReference type="ARBA" id="ARBA00004141"/>
    </source>
</evidence>
<gene>
    <name evidence="6" type="ORF">Clow_01244</name>
</gene>
<dbReference type="EMBL" id="LKEV01000003">
    <property type="protein sequence ID" value="KQB86325.1"/>
    <property type="molecule type" value="Genomic_DNA"/>
</dbReference>
<evidence type="ECO:0000313" key="6">
    <source>
        <dbReference type="EMBL" id="KQB86325.1"/>
    </source>
</evidence>
<accession>A0A0Q0YI49</accession>
<evidence type="ECO:0000256" key="3">
    <source>
        <dbReference type="ARBA" id="ARBA00022989"/>
    </source>
</evidence>
<feature type="transmembrane region" description="Helical" evidence="5">
    <location>
        <begin position="58"/>
        <end position="77"/>
    </location>
</feature>